<reference evidence="3 4" key="1">
    <citation type="submission" date="2024-09" db="EMBL/GenBank/DDBJ databases">
        <title>Chromosome-scale assembly of Riccia fluitans.</title>
        <authorList>
            <person name="Paukszto L."/>
            <person name="Sawicki J."/>
            <person name="Karawczyk K."/>
            <person name="Piernik-Szablinska J."/>
            <person name="Szczecinska M."/>
            <person name="Mazdziarz M."/>
        </authorList>
    </citation>
    <scope>NUCLEOTIDE SEQUENCE [LARGE SCALE GENOMIC DNA]</scope>
    <source>
        <strain evidence="3">Rf_01</strain>
        <tissue evidence="3">Aerial parts of the thallus</tissue>
    </source>
</reference>
<dbReference type="Gene3D" id="1.10.110.10">
    <property type="entry name" value="Plant lipid-transfer and hydrophobic proteins"/>
    <property type="match status" value="1"/>
</dbReference>
<gene>
    <name evidence="3" type="ORF">R1flu_000723</name>
</gene>
<organism evidence="3 4">
    <name type="scientific">Riccia fluitans</name>
    <dbReference type="NCBI Taxonomy" id="41844"/>
    <lineage>
        <taxon>Eukaryota</taxon>
        <taxon>Viridiplantae</taxon>
        <taxon>Streptophyta</taxon>
        <taxon>Embryophyta</taxon>
        <taxon>Marchantiophyta</taxon>
        <taxon>Marchantiopsida</taxon>
        <taxon>Marchantiidae</taxon>
        <taxon>Marchantiales</taxon>
        <taxon>Ricciaceae</taxon>
        <taxon>Riccia</taxon>
    </lineage>
</organism>
<name>A0ABD1Y180_9MARC</name>
<dbReference type="SUPFAM" id="SSF47699">
    <property type="entry name" value="Bifunctional inhibitor/lipid-transfer protein/seed storage 2S albumin"/>
    <property type="match status" value="1"/>
</dbReference>
<proteinExistence type="predicted"/>
<protein>
    <recommendedName>
        <fullName evidence="2">Bifunctional inhibitor/plant lipid transfer protein/seed storage helical domain-containing protein</fullName>
    </recommendedName>
</protein>
<evidence type="ECO:0000313" key="3">
    <source>
        <dbReference type="EMBL" id="KAL2620518.1"/>
    </source>
</evidence>
<dbReference type="Pfam" id="PF14368">
    <property type="entry name" value="LTP_2"/>
    <property type="match status" value="1"/>
</dbReference>
<feature type="chain" id="PRO_5044782712" description="Bifunctional inhibitor/plant lipid transfer protein/seed storage helical domain-containing protein" evidence="1">
    <location>
        <begin position="24"/>
        <end position="159"/>
    </location>
</feature>
<evidence type="ECO:0000259" key="2">
    <source>
        <dbReference type="Pfam" id="PF14368"/>
    </source>
</evidence>
<dbReference type="Proteomes" id="UP001605036">
    <property type="component" value="Unassembled WGS sequence"/>
</dbReference>
<dbReference type="EMBL" id="JBHFFA010000006">
    <property type="protein sequence ID" value="KAL2620518.1"/>
    <property type="molecule type" value="Genomic_DNA"/>
</dbReference>
<dbReference type="AlphaFoldDB" id="A0ABD1Y180"/>
<sequence>MAVTRLHLLVLCFSAMAIVQASAFSFKPNDKDPFWKSLQDFLHHKGGGHKKKGQCAPLEYWNACGLYIAESKFWQGPFKKWQPKADYHSLCCKLVRDESVGCICRAVTLKYPHVKIDVNRSMYLPQWCKKPVAKGTKCRGMKVYGYAKKKPSGHDGGRQ</sequence>
<feature type="domain" description="Bifunctional inhibitor/plant lipid transfer protein/seed storage helical" evidence="2">
    <location>
        <begin position="88"/>
        <end position="138"/>
    </location>
</feature>
<dbReference type="InterPro" id="IPR036312">
    <property type="entry name" value="Bifun_inhib/LTP/seed_sf"/>
</dbReference>
<evidence type="ECO:0000313" key="4">
    <source>
        <dbReference type="Proteomes" id="UP001605036"/>
    </source>
</evidence>
<feature type="signal peptide" evidence="1">
    <location>
        <begin position="1"/>
        <end position="23"/>
    </location>
</feature>
<keyword evidence="1" id="KW-0732">Signal</keyword>
<comment type="caution">
    <text evidence="3">The sequence shown here is derived from an EMBL/GenBank/DDBJ whole genome shotgun (WGS) entry which is preliminary data.</text>
</comment>
<accession>A0ABD1Y180</accession>
<keyword evidence="4" id="KW-1185">Reference proteome</keyword>
<evidence type="ECO:0000256" key="1">
    <source>
        <dbReference type="SAM" id="SignalP"/>
    </source>
</evidence>
<dbReference type="InterPro" id="IPR016140">
    <property type="entry name" value="Bifunc_inhib/LTP/seed_store"/>
</dbReference>